<sequence length="347" mass="37426">MRASVLGRGAPASPFFGGVQGLLSLVPTAPSFRSLMRRVCPLIDVGPSRKMAELTSSSTDVPCHLSKGDQYPDGARPPLDGRIVCLDVGGRQFKTYASTLRACPDGMLARMLDSRFNAPETHDGCLFVDRDPQYFAHILAYLRCVAGGGTASLSLPDNADALEGIADEADYFGLSSLGDGIRERLAARKREAQKAAEKHAASPPLPPDHASVRILVARGRQRATLSAQGAKPWDDRHDQMLLAGDIVFHQSTEWCVCHKYGSSGRWAYAHRTSRDGASCAIQTKKDVVEVAACQVCSTIDTAALVDAAVDAMTTAKYTLCSIKQFPKVGDAQQAFVVYLAFERVHDK</sequence>
<feature type="domain" description="BTB" evidence="1">
    <location>
        <begin position="82"/>
        <end position="189"/>
    </location>
</feature>
<dbReference type="EMBL" id="MK174290">
    <property type="protein sequence ID" value="QBZ81116.1"/>
    <property type="molecule type" value="Genomic_DNA"/>
</dbReference>
<dbReference type="PANTHER" id="PTHR14499">
    <property type="entry name" value="POTASSIUM CHANNEL TETRAMERIZATION DOMAIN-CONTAINING"/>
    <property type="match status" value="1"/>
</dbReference>
<organism evidence="2 3">
    <name type="scientific">Pandoravirus celtis</name>
    <dbReference type="NCBI Taxonomy" id="2568002"/>
    <lineage>
        <taxon>Viruses</taxon>
        <taxon>Pandoravirus</taxon>
    </lineage>
</organism>
<dbReference type="GO" id="GO:0051260">
    <property type="term" value="P:protein homooligomerization"/>
    <property type="evidence" value="ECO:0007669"/>
    <property type="project" value="InterPro"/>
</dbReference>
<name>A0A4D6EH52_9VIRU</name>
<dbReference type="Gene3D" id="3.30.710.10">
    <property type="entry name" value="Potassium Channel Kv1.1, Chain A"/>
    <property type="match status" value="1"/>
</dbReference>
<proteinExistence type="predicted"/>
<reference evidence="2" key="1">
    <citation type="journal article" date="2019" name="Front. Microbiol.">
        <title>Pandoravirus Celtis Illustrates the Microevolution Processes at Work in the Giant Pandoraviridae Genomes.</title>
        <authorList>
            <person name="Legendre M."/>
            <person name="Alempic J.M."/>
            <person name="Philippe N."/>
            <person name="Lartigue A."/>
            <person name="Jeudy S."/>
            <person name="Poirot O."/>
            <person name="Ta N.T."/>
            <person name="Nin S."/>
            <person name="Coute Y."/>
            <person name="Abergel C."/>
            <person name="Claverie J.M."/>
        </authorList>
    </citation>
    <scope>NUCLEOTIDE SEQUENCE</scope>
</reference>
<protein>
    <submittedName>
        <fullName evidence="2">BTB domain containing protein</fullName>
    </submittedName>
</protein>
<evidence type="ECO:0000313" key="3">
    <source>
        <dbReference type="Proteomes" id="UP001237152"/>
    </source>
</evidence>
<dbReference type="InterPro" id="IPR000210">
    <property type="entry name" value="BTB/POZ_dom"/>
</dbReference>
<accession>A0A4D6EH52</accession>
<dbReference type="CDD" id="cd18316">
    <property type="entry name" value="BTB_POZ_KCTD-like"/>
    <property type="match status" value="1"/>
</dbReference>
<dbReference type="InterPro" id="IPR003131">
    <property type="entry name" value="T1-type_BTB"/>
</dbReference>
<gene>
    <name evidence="2" type="ORF">pclt_cds_522</name>
</gene>
<evidence type="ECO:0000313" key="2">
    <source>
        <dbReference type="EMBL" id="QBZ81116.1"/>
    </source>
</evidence>
<dbReference type="Proteomes" id="UP001237152">
    <property type="component" value="Segment"/>
</dbReference>
<dbReference type="SMART" id="SM00225">
    <property type="entry name" value="BTB"/>
    <property type="match status" value="1"/>
</dbReference>
<dbReference type="PANTHER" id="PTHR14499:SF136">
    <property type="entry name" value="GH08630P"/>
    <property type="match status" value="1"/>
</dbReference>
<evidence type="ECO:0000259" key="1">
    <source>
        <dbReference type="SMART" id="SM00225"/>
    </source>
</evidence>
<dbReference type="SUPFAM" id="SSF54695">
    <property type="entry name" value="POZ domain"/>
    <property type="match status" value="1"/>
</dbReference>
<dbReference type="Pfam" id="PF02214">
    <property type="entry name" value="BTB_2"/>
    <property type="match status" value="1"/>
</dbReference>
<dbReference type="InterPro" id="IPR011333">
    <property type="entry name" value="SKP1/BTB/POZ_sf"/>
</dbReference>